<dbReference type="Proteomes" id="UP001620295">
    <property type="component" value="Unassembled WGS sequence"/>
</dbReference>
<accession>A0ABW8LPS9</accession>
<sequence>MASLTAPTSARPAEKHRAAPAPGSPARRKRRGGLVMTAVVAVAAFFWFSPLIVLLLTAVRTASDFASHGTLALPHDWTLSNFGDAWRIGKFSTTYRNSLLITVVKVPLGVLLSALLAYALAKLELRFRRAVMFFVFLGLTVPIYIAIVPLFTMLRDAGLTDSLWGLLPPYLAFGLPFTTLVLQQFFRRIPDELIEAARMDGASNFRIFWQFILPLSLPALVTVCVLDAVATWNELLMSLIILSSPEKSTIPLGMLGFSGTFTTNYTGLSAGILIAVVPILVLYALLQRWIVGGLTAGSVKG</sequence>
<feature type="transmembrane region" description="Helical" evidence="7">
    <location>
        <begin position="133"/>
        <end position="154"/>
    </location>
</feature>
<dbReference type="RefSeq" id="WP_358642381.1">
    <property type="nucleotide sequence ID" value="NZ_JBFACG010000013.1"/>
</dbReference>
<feature type="transmembrane region" description="Helical" evidence="7">
    <location>
        <begin position="207"/>
        <end position="230"/>
    </location>
</feature>
<keyword evidence="4 7" id="KW-0812">Transmembrane</keyword>
<evidence type="ECO:0000256" key="2">
    <source>
        <dbReference type="ARBA" id="ARBA00022448"/>
    </source>
</evidence>
<dbReference type="EMBL" id="JBJDQH010000006">
    <property type="protein sequence ID" value="MFK4267075.1"/>
    <property type="molecule type" value="Genomic_DNA"/>
</dbReference>
<evidence type="ECO:0000256" key="7">
    <source>
        <dbReference type="RuleBase" id="RU363032"/>
    </source>
</evidence>
<dbReference type="InterPro" id="IPR000515">
    <property type="entry name" value="MetI-like"/>
</dbReference>
<evidence type="ECO:0000256" key="3">
    <source>
        <dbReference type="ARBA" id="ARBA00022475"/>
    </source>
</evidence>
<comment type="caution">
    <text evidence="10">The sequence shown here is derived from an EMBL/GenBank/DDBJ whole genome shotgun (WGS) entry which is preliminary data.</text>
</comment>
<feature type="transmembrane region" description="Helical" evidence="7">
    <location>
        <begin position="265"/>
        <end position="286"/>
    </location>
</feature>
<organism evidence="10 11">
    <name type="scientific">Streptomyces milbemycinicus</name>
    <dbReference type="NCBI Taxonomy" id="476552"/>
    <lineage>
        <taxon>Bacteria</taxon>
        <taxon>Bacillati</taxon>
        <taxon>Actinomycetota</taxon>
        <taxon>Actinomycetes</taxon>
        <taxon>Kitasatosporales</taxon>
        <taxon>Streptomycetaceae</taxon>
        <taxon>Streptomyces</taxon>
    </lineage>
</organism>
<feature type="domain" description="ABC transmembrane type-1" evidence="9">
    <location>
        <begin position="95"/>
        <end position="286"/>
    </location>
</feature>
<keyword evidence="2 7" id="KW-0813">Transport</keyword>
<keyword evidence="5 7" id="KW-1133">Transmembrane helix</keyword>
<dbReference type="SUPFAM" id="SSF161098">
    <property type="entry name" value="MetI-like"/>
    <property type="match status" value="1"/>
</dbReference>
<gene>
    <name evidence="10" type="ORF">ACI2L5_19365</name>
</gene>
<keyword evidence="6 7" id="KW-0472">Membrane</keyword>
<dbReference type="InterPro" id="IPR035906">
    <property type="entry name" value="MetI-like_sf"/>
</dbReference>
<evidence type="ECO:0000256" key="1">
    <source>
        <dbReference type="ARBA" id="ARBA00004651"/>
    </source>
</evidence>
<evidence type="ECO:0000256" key="6">
    <source>
        <dbReference type="ARBA" id="ARBA00023136"/>
    </source>
</evidence>
<evidence type="ECO:0000256" key="8">
    <source>
        <dbReference type="SAM" id="MobiDB-lite"/>
    </source>
</evidence>
<feature type="transmembrane region" description="Helical" evidence="7">
    <location>
        <begin position="34"/>
        <end position="59"/>
    </location>
</feature>
<evidence type="ECO:0000259" key="9">
    <source>
        <dbReference type="PROSITE" id="PS50928"/>
    </source>
</evidence>
<feature type="transmembrane region" description="Helical" evidence="7">
    <location>
        <begin position="99"/>
        <end position="121"/>
    </location>
</feature>
<dbReference type="PANTHER" id="PTHR43744:SF12">
    <property type="entry name" value="ABC TRANSPORTER PERMEASE PROTEIN MG189-RELATED"/>
    <property type="match status" value="1"/>
</dbReference>
<comment type="subcellular location">
    <subcellularLocation>
        <location evidence="1 7">Cell membrane</location>
        <topology evidence="1 7">Multi-pass membrane protein</topology>
    </subcellularLocation>
</comment>
<evidence type="ECO:0000313" key="11">
    <source>
        <dbReference type="Proteomes" id="UP001620295"/>
    </source>
</evidence>
<dbReference type="CDD" id="cd06261">
    <property type="entry name" value="TM_PBP2"/>
    <property type="match status" value="1"/>
</dbReference>
<protein>
    <submittedName>
        <fullName evidence="10">Carbohydrate ABC transporter permease</fullName>
    </submittedName>
</protein>
<feature type="region of interest" description="Disordered" evidence="8">
    <location>
        <begin position="1"/>
        <end position="29"/>
    </location>
</feature>
<dbReference type="PANTHER" id="PTHR43744">
    <property type="entry name" value="ABC TRANSPORTER PERMEASE PROTEIN MG189-RELATED-RELATED"/>
    <property type="match status" value="1"/>
</dbReference>
<proteinExistence type="inferred from homology"/>
<keyword evidence="3" id="KW-1003">Cell membrane</keyword>
<evidence type="ECO:0000256" key="4">
    <source>
        <dbReference type="ARBA" id="ARBA00022692"/>
    </source>
</evidence>
<evidence type="ECO:0000313" key="10">
    <source>
        <dbReference type="EMBL" id="MFK4267075.1"/>
    </source>
</evidence>
<dbReference type="Gene3D" id="1.10.3720.10">
    <property type="entry name" value="MetI-like"/>
    <property type="match status" value="1"/>
</dbReference>
<name>A0ABW8LPS9_9ACTN</name>
<keyword evidence="11" id="KW-1185">Reference proteome</keyword>
<evidence type="ECO:0000256" key="5">
    <source>
        <dbReference type="ARBA" id="ARBA00022989"/>
    </source>
</evidence>
<feature type="transmembrane region" description="Helical" evidence="7">
    <location>
        <begin position="166"/>
        <end position="186"/>
    </location>
</feature>
<reference evidence="10 11" key="1">
    <citation type="submission" date="2024-11" db="EMBL/GenBank/DDBJ databases">
        <title>The Natural Products Discovery Center: Release of the First 8490 Sequenced Strains for Exploring Actinobacteria Biosynthetic Diversity.</title>
        <authorList>
            <person name="Kalkreuter E."/>
            <person name="Kautsar S.A."/>
            <person name="Yang D."/>
            <person name="Bader C.D."/>
            <person name="Teijaro C.N."/>
            <person name="Fluegel L."/>
            <person name="Davis C.M."/>
            <person name="Simpson J.R."/>
            <person name="Lauterbach L."/>
            <person name="Steele A.D."/>
            <person name="Gui C."/>
            <person name="Meng S."/>
            <person name="Li G."/>
            <person name="Viehrig K."/>
            <person name="Ye F."/>
            <person name="Su P."/>
            <person name="Kiefer A.F."/>
            <person name="Nichols A."/>
            <person name="Cepeda A.J."/>
            <person name="Yan W."/>
            <person name="Fan B."/>
            <person name="Jiang Y."/>
            <person name="Adhikari A."/>
            <person name="Zheng C.-J."/>
            <person name="Schuster L."/>
            <person name="Cowan T.M."/>
            <person name="Smanski M.J."/>
            <person name="Chevrette M.G."/>
            <person name="De Carvalho L.P.S."/>
            <person name="Shen B."/>
        </authorList>
    </citation>
    <scope>NUCLEOTIDE SEQUENCE [LARGE SCALE GENOMIC DNA]</scope>
    <source>
        <strain evidence="10 11">NPDC020863</strain>
    </source>
</reference>
<dbReference type="Pfam" id="PF00528">
    <property type="entry name" value="BPD_transp_1"/>
    <property type="match status" value="1"/>
</dbReference>
<dbReference type="PROSITE" id="PS50928">
    <property type="entry name" value="ABC_TM1"/>
    <property type="match status" value="1"/>
</dbReference>
<comment type="similarity">
    <text evidence="7">Belongs to the binding-protein-dependent transport system permease family.</text>
</comment>